<dbReference type="GO" id="GO:0004519">
    <property type="term" value="F:endonuclease activity"/>
    <property type="evidence" value="ECO:0007669"/>
    <property type="project" value="UniProtKB-KW"/>
</dbReference>
<dbReference type="EMBL" id="CP021991">
    <property type="protein sequence ID" value="ASD29814.1"/>
    <property type="molecule type" value="Genomic_DNA"/>
</dbReference>
<keyword evidence="3" id="KW-0255">Endonuclease</keyword>
<dbReference type="RefSeq" id="WP_006689188.1">
    <property type="nucleotide sequence ID" value="NZ_CAMQQM010000001.1"/>
</dbReference>
<protein>
    <submittedName>
        <fullName evidence="3">Type III restriction endonuclease subunit R</fullName>
    </submittedName>
</protein>
<dbReference type="GO" id="GO:0005829">
    <property type="term" value="C:cytosol"/>
    <property type="evidence" value="ECO:0007669"/>
    <property type="project" value="TreeGrafter"/>
</dbReference>
<dbReference type="PANTHER" id="PTHR47396">
    <property type="entry name" value="TYPE I RESTRICTION ENZYME ECOKI R PROTEIN"/>
    <property type="match status" value="1"/>
</dbReference>
<reference evidence="3 4" key="1">
    <citation type="submission" date="2017-06" db="EMBL/GenBank/DDBJ databases">
        <title>Genome Sequencing and Comparative Genomics Analysis of Five Ureaplasma Urealyticums with Different Drug Resistance.</title>
        <authorList>
            <person name="Ma L."/>
            <person name="Jia T."/>
        </authorList>
    </citation>
    <scope>NUCLEOTIDE SEQUENCE [LARGE SCALE GENOMIC DNA]</scope>
    <source>
        <strain evidence="4">hebnu uu3</strain>
    </source>
</reference>
<gene>
    <name evidence="3" type="ORF">CEG42_00965</name>
</gene>
<evidence type="ECO:0000259" key="2">
    <source>
        <dbReference type="PROSITE" id="PS51192"/>
    </source>
</evidence>
<dbReference type="GO" id="GO:0005524">
    <property type="term" value="F:ATP binding"/>
    <property type="evidence" value="ECO:0007669"/>
    <property type="project" value="InterPro"/>
</dbReference>
<keyword evidence="3" id="KW-0540">Nuclease</keyword>
<dbReference type="InterPro" id="IPR050742">
    <property type="entry name" value="Helicase_Restrict-Modif_Enz"/>
</dbReference>
<dbReference type="GO" id="GO:0003677">
    <property type="term" value="F:DNA binding"/>
    <property type="evidence" value="ECO:0007669"/>
    <property type="project" value="InterPro"/>
</dbReference>
<dbReference type="REBASE" id="205072">
    <property type="entry name" value="Upauu3ORF970P"/>
</dbReference>
<feature type="domain" description="Helicase ATP-binding" evidence="2">
    <location>
        <begin position="55"/>
        <end position="250"/>
    </location>
</feature>
<feature type="transmembrane region" description="Helical" evidence="1">
    <location>
        <begin position="64"/>
        <end position="86"/>
    </location>
</feature>
<dbReference type="SMART" id="SM00487">
    <property type="entry name" value="DEXDc"/>
    <property type="match status" value="1"/>
</dbReference>
<dbReference type="InterPro" id="IPR006935">
    <property type="entry name" value="Helicase/UvrB_N"/>
</dbReference>
<accession>A0AAC9T053</accession>
<dbReference type="PANTHER" id="PTHR47396:SF1">
    <property type="entry name" value="ATP-DEPENDENT HELICASE IRC3-RELATED"/>
    <property type="match status" value="1"/>
</dbReference>
<sequence length="872" mass="103339">MNNQFLYEKLEIIKEFNNEKHIPDIIELGLSRNIKLRDYQKDAFLNFITYFENQKLSNNKQIHALFHMATGSGKTVIMAGLILYLYEKGYRNFIFFVNQINILEKTRDNFLNNSSTKYLFNDKLEFKGQKIKINSVNNFQGIILDDNSINICFTTTQKLHIDLSDPKENVLTYNDFEDKKIVFISDESHHINSLTKKSNKEEIEANNSWEYSVMNAFYSNKDSILLEFTATADLKDQNVLNKYRDKIIFNYPLKDFRESGYTKDFQNLSSLTTYWDRALIAIIISEYRRYLFSELNLNIKPVILFKSQKINESELFYKEFFEHIKNLSINEIENLYNTNIDILKQALDYFYDKSKSYELLILSIKNNFIEEQSLIINGSSDSSKEKQLLVNSLEDKNNLIRIIFAVDMLNEGWDVLNLFDIVRLYDTRQGSGKVNKIGSYTIKEAQLIGRGARYCPFIYGDEELEYKRKFDSDLNNKYRLLETMFFHSWNDSSYIWELRQALIASGLEPETRIKIDYKVKESFKQTQLYKNGYIFSNKRGLKKTNNDQIENRLKNKIYKYTIKSVDGYINNLFDTNIAKNNTRVLTKYFLIKDIDYHIVLGASEFFNELNFWFLKTKFPKLKTLKEFLTSENFVANIKIEFNYFKNQTIKGKDLFESLKIVFADIANYIGSIKPYYIGTKRFYAYPIKNVIKDKSIYLNLIHENGGRGTSQINCHDEKYKLDLNQENWYVYNDNFGTSEEKMFIKYFKNEIAPKLNSKKLEYYIIRNERIPELAIYSFLDGSRFEPDFLLFIKKKGVDNTSTNYQVFVEPKGEMLLEIDKWKENFLLEINDEFQTEVFLANDYKILGLPFYNNKYDKIEIFSKAINDLIKKI</sequence>
<dbReference type="AlphaFoldDB" id="A0AAC9T053"/>
<proteinExistence type="predicted"/>
<keyword evidence="3" id="KW-0378">Hydrolase</keyword>
<name>A0AAC9T053_UREPR</name>
<dbReference type="InterPro" id="IPR027417">
    <property type="entry name" value="P-loop_NTPase"/>
</dbReference>
<keyword evidence="1" id="KW-0812">Transmembrane</keyword>
<keyword evidence="1" id="KW-0472">Membrane</keyword>
<dbReference type="InterPro" id="IPR014001">
    <property type="entry name" value="Helicase_ATP-bd"/>
</dbReference>
<dbReference type="Proteomes" id="UP000197054">
    <property type="component" value="Chromosome"/>
</dbReference>
<evidence type="ECO:0000313" key="3">
    <source>
        <dbReference type="EMBL" id="ASD29814.1"/>
    </source>
</evidence>
<organism evidence="3 4">
    <name type="scientific">Ureaplasma parvum</name>
    <name type="common">Ureaplasma urealyticum biotype 1</name>
    <dbReference type="NCBI Taxonomy" id="134821"/>
    <lineage>
        <taxon>Bacteria</taxon>
        <taxon>Bacillati</taxon>
        <taxon>Mycoplasmatota</taxon>
        <taxon>Mycoplasmoidales</taxon>
        <taxon>Mycoplasmoidaceae</taxon>
        <taxon>Ureaplasma</taxon>
    </lineage>
</organism>
<evidence type="ECO:0000313" key="4">
    <source>
        <dbReference type="Proteomes" id="UP000197054"/>
    </source>
</evidence>
<dbReference type="Gene3D" id="3.40.50.300">
    <property type="entry name" value="P-loop containing nucleotide triphosphate hydrolases"/>
    <property type="match status" value="2"/>
</dbReference>
<dbReference type="PROSITE" id="PS51192">
    <property type="entry name" value="HELICASE_ATP_BIND_1"/>
    <property type="match status" value="1"/>
</dbReference>
<dbReference type="Pfam" id="PF04851">
    <property type="entry name" value="ResIII"/>
    <property type="match status" value="1"/>
</dbReference>
<evidence type="ECO:0000256" key="1">
    <source>
        <dbReference type="SAM" id="Phobius"/>
    </source>
</evidence>
<dbReference type="GO" id="GO:0016787">
    <property type="term" value="F:hydrolase activity"/>
    <property type="evidence" value="ECO:0007669"/>
    <property type="project" value="InterPro"/>
</dbReference>
<keyword evidence="1" id="KW-1133">Transmembrane helix</keyword>
<dbReference type="SUPFAM" id="SSF52540">
    <property type="entry name" value="P-loop containing nucleoside triphosphate hydrolases"/>
    <property type="match status" value="2"/>
</dbReference>